<protein>
    <submittedName>
        <fullName evidence="1">Molybdopterin converting factor, large subunit</fullName>
        <ecNumber evidence="1">2.8.1.12</ecNumber>
    </submittedName>
</protein>
<dbReference type="Gene3D" id="3.90.1170.40">
    <property type="entry name" value="Molybdopterin biosynthesis MoaE subunit"/>
    <property type="match status" value="1"/>
</dbReference>
<name>A0A6H9XTN2_9CORY</name>
<dbReference type="Proteomes" id="UP000249886">
    <property type="component" value="Unassembled WGS sequence"/>
</dbReference>
<dbReference type="GO" id="GO:0030366">
    <property type="term" value="F:molybdopterin synthase activity"/>
    <property type="evidence" value="ECO:0007669"/>
    <property type="project" value="UniProtKB-EC"/>
</dbReference>
<dbReference type="RefSeq" id="WP_005526966.1">
    <property type="nucleotide sequence ID" value="NZ_CAJPQJ010000001.1"/>
</dbReference>
<organism evidence="1 2">
    <name type="scientific">Corynebacterium matruchotii</name>
    <dbReference type="NCBI Taxonomy" id="43768"/>
    <lineage>
        <taxon>Bacteria</taxon>
        <taxon>Bacillati</taxon>
        <taxon>Actinomycetota</taxon>
        <taxon>Actinomycetes</taxon>
        <taxon>Mycobacteriales</taxon>
        <taxon>Corynebacteriaceae</taxon>
        <taxon>Corynebacterium</taxon>
    </lineage>
</organism>
<dbReference type="AlphaFoldDB" id="A0A6H9XTN2"/>
<dbReference type="GO" id="GO:0006777">
    <property type="term" value="P:Mo-molybdopterin cofactor biosynthetic process"/>
    <property type="evidence" value="ECO:0007669"/>
    <property type="project" value="InterPro"/>
</dbReference>
<dbReference type="EC" id="2.8.1.12" evidence="1"/>
<evidence type="ECO:0000313" key="2">
    <source>
        <dbReference type="Proteomes" id="UP000249886"/>
    </source>
</evidence>
<keyword evidence="1" id="KW-0808">Transferase</keyword>
<accession>A0A6H9XTN2</accession>
<evidence type="ECO:0000313" key="1">
    <source>
        <dbReference type="EMBL" id="SPW34445.1"/>
    </source>
</evidence>
<dbReference type="PANTHER" id="PTHR23404">
    <property type="entry name" value="MOLYBDOPTERIN SYNTHASE RELATED"/>
    <property type="match status" value="1"/>
</dbReference>
<dbReference type="InterPro" id="IPR036563">
    <property type="entry name" value="MoaE_sf"/>
</dbReference>
<gene>
    <name evidence="1" type="primary">MoaE</name>
    <name evidence="1" type="ORF">NCTC10254_02604</name>
</gene>
<reference evidence="1 2" key="1">
    <citation type="submission" date="2018-06" db="EMBL/GenBank/DDBJ databases">
        <authorList>
            <consortium name="Pathogen Informatics"/>
            <person name="Doyle S."/>
        </authorList>
    </citation>
    <scope>NUCLEOTIDE SEQUENCE [LARGE SCALE GENOMIC DNA]</scope>
    <source>
        <strain evidence="1 2">NCTC10254</strain>
    </source>
</reference>
<dbReference type="GeneID" id="84574964"/>
<sequence>MSINASPDPDYVAAHTGVVIDAIITETPLEDLAASARPQVSTDAMGAVVTFDGVVRNHDGGQQVRRLTYTAHPTAADAIREAAMKIIRKHERARVWVAHRVGPLAIGDVAFVVIAAAAHRQDAFAAAADLADLVKATVPLWKEQELTDGSIQWVGVD</sequence>
<dbReference type="EMBL" id="UARK01000036">
    <property type="protein sequence ID" value="SPW34445.1"/>
    <property type="molecule type" value="Genomic_DNA"/>
</dbReference>
<dbReference type="Pfam" id="PF02391">
    <property type="entry name" value="MoaE"/>
    <property type="match status" value="1"/>
</dbReference>
<comment type="caution">
    <text evidence="1">The sequence shown here is derived from an EMBL/GenBank/DDBJ whole genome shotgun (WGS) entry which is preliminary data.</text>
</comment>
<dbReference type="SUPFAM" id="SSF54690">
    <property type="entry name" value="Molybdopterin synthase subunit MoaE"/>
    <property type="match status" value="1"/>
</dbReference>
<dbReference type="InterPro" id="IPR003448">
    <property type="entry name" value="Mopterin_biosynth_MoaE"/>
</dbReference>
<proteinExistence type="predicted"/>